<evidence type="ECO:0000256" key="7">
    <source>
        <dbReference type="ARBA" id="ARBA00023136"/>
    </source>
</evidence>
<feature type="transmembrane region" description="Helical" evidence="10">
    <location>
        <begin position="127"/>
        <end position="147"/>
    </location>
</feature>
<dbReference type="InterPro" id="IPR051085">
    <property type="entry name" value="MB_O-acyltransferase"/>
</dbReference>
<evidence type="ECO:0000256" key="2">
    <source>
        <dbReference type="ARBA" id="ARBA00010323"/>
    </source>
</evidence>
<dbReference type="GO" id="GO:0070395">
    <property type="term" value="P:lipoteichoic acid biosynthetic process"/>
    <property type="evidence" value="ECO:0007669"/>
    <property type="project" value="UniProtKB-UniRule"/>
</dbReference>
<reference evidence="11 12" key="1">
    <citation type="submission" date="2016-01" db="EMBL/GenBank/DDBJ databases">
        <title>Characterization of the Clostridium difficile lineages that are prevalent in Hong Kong and China.</title>
        <authorList>
            <person name="Kwok J.S.-L."/>
            <person name="Lam W.-Y."/>
            <person name="Ip M."/>
            <person name="Chan T.-F."/>
            <person name="Hawkey P.M."/>
            <person name="Tsui S.K.-W."/>
        </authorList>
    </citation>
    <scope>NUCLEOTIDE SEQUENCE [LARGE SCALE GENOMIC DNA]</scope>
    <source>
        <strain evidence="11 12">300064</strain>
    </source>
</reference>
<comment type="caution">
    <text evidence="11">The sequence shown here is derived from an EMBL/GenBank/DDBJ whole genome shotgun (WGS) entry which is preliminary data.</text>
</comment>
<dbReference type="RefSeq" id="WP_043663681.1">
    <property type="nucleotide sequence ID" value="NZ_CANCWB010000003.1"/>
</dbReference>
<dbReference type="PANTHER" id="PTHR13285">
    <property type="entry name" value="ACYLTRANSFERASE"/>
    <property type="match status" value="1"/>
</dbReference>
<comment type="pathway">
    <text evidence="9">Cell wall biogenesis; lipoteichoic acid biosynthesis.</text>
</comment>
<evidence type="ECO:0000256" key="4">
    <source>
        <dbReference type="ARBA" id="ARBA00022679"/>
    </source>
</evidence>
<dbReference type="PANTHER" id="PTHR13285:SF23">
    <property type="entry name" value="TEICHOIC ACID D-ALANYLTRANSFERASE"/>
    <property type="match status" value="1"/>
</dbReference>
<accession>A0A2S7FEQ4</accession>
<dbReference type="PIRSF" id="PIRSF016636">
    <property type="entry name" value="AlgI_DltB"/>
    <property type="match status" value="1"/>
</dbReference>
<dbReference type="EC" id="2.3.1.-" evidence="9"/>
<name>A0A2S7FEQ4_CLOBU</name>
<keyword evidence="3 9" id="KW-1003">Cell membrane</keyword>
<keyword evidence="4 9" id="KW-0808">Transferase</keyword>
<protein>
    <recommendedName>
        <fullName evidence="9">Teichoic acid D-alanyltransferase</fullName>
        <ecNumber evidence="9">2.3.1.-</ecNumber>
    </recommendedName>
</protein>
<dbReference type="AlphaFoldDB" id="A0A2S7FEQ4"/>
<comment type="subcellular location">
    <subcellularLocation>
        <location evidence="1">Cell membrane</location>
        <topology evidence="1">Multi-pass membrane protein</topology>
    </subcellularLocation>
</comment>
<dbReference type="NCBIfam" id="TIGR04091">
    <property type="entry name" value="LTA_dltB"/>
    <property type="match status" value="1"/>
</dbReference>
<comment type="function">
    <text evidence="9">O-acyltransferase that catalyzes D-alanylation of both teichoic acid and lipoteichoic acid (LTA). D-alanylation of LTA plays an important role in modulating the properties of the cell wall in Gram-positive bacteria, influencing the net charge of the cell wall. Catalyzes D-alanylation from DltC carrier protein.</text>
</comment>
<dbReference type="EMBL" id="LRDH01000013">
    <property type="protein sequence ID" value="PPV17576.1"/>
    <property type="molecule type" value="Genomic_DNA"/>
</dbReference>
<keyword evidence="7 9" id="KW-0472">Membrane</keyword>
<evidence type="ECO:0000256" key="10">
    <source>
        <dbReference type="SAM" id="Phobius"/>
    </source>
</evidence>
<feature type="transmembrane region" description="Helical" evidence="10">
    <location>
        <begin position="34"/>
        <end position="52"/>
    </location>
</feature>
<dbReference type="PIRSF" id="PIRSF500216">
    <property type="entry name" value="DltB"/>
    <property type="match status" value="1"/>
</dbReference>
<evidence type="ECO:0000256" key="8">
    <source>
        <dbReference type="ARBA" id="ARBA00023315"/>
    </source>
</evidence>
<evidence type="ECO:0000313" key="11">
    <source>
        <dbReference type="EMBL" id="PPV17576.1"/>
    </source>
</evidence>
<organism evidence="11 12">
    <name type="scientific">Clostridium butyricum</name>
    <dbReference type="NCBI Taxonomy" id="1492"/>
    <lineage>
        <taxon>Bacteria</taxon>
        <taxon>Bacillati</taxon>
        <taxon>Bacillota</taxon>
        <taxon>Clostridia</taxon>
        <taxon>Eubacteriales</taxon>
        <taxon>Clostridiaceae</taxon>
        <taxon>Clostridium</taxon>
    </lineage>
</organism>
<keyword evidence="5 10" id="KW-0812">Transmembrane</keyword>
<evidence type="ECO:0000256" key="1">
    <source>
        <dbReference type="ARBA" id="ARBA00004651"/>
    </source>
</evidence>
<dbReference type="InterPro" id="IPR024194">
    <property type="entry name" value="Ac/AlaTfrase_AlgI/DltB"/>
</dbReference>
<keyword evidence="6 10" id="KW-1133">Transmembrane helix</keyword>
<evidence type="ECO:0000256" key="6">
    <source>
        <dbReference type="ARBA" id="ARBA00022989"/>
    </source>
</evidence>
<feature type="transmembrane region" description="Helical" evidence="10">
    <location>
        <begin position="212"/>
        <end position="230"/>
    </location>
</feature>
<evidence type="ECO:0000256" key="3">
    <source>
        <dbReference type="ARBA" id="ARBA00022475"/>
    </source>
</evidence>
<feature type="transmembrane region" description="Helical" evidence="10">
    <location>
        <begin position="72"/>
        <end position="91"/>
    </location>
</feature>
<dbReference type="GO" id="GO:0016746">
    <property type="term" value="F:acyltransferase activity"/>
    <property type="evidence" value="ECO:0007669"/>
    <property type="project" value="UniProtKB-KW"/>
</dbReference>
<feature type="transmembrane region" description="Helical" evidence="10">
    <location>
        <begin position="384"/>
        <end position="403"/>
    </location>
</feature>
<gene>
    <name evidence="11" type="ORF">AWN73_07415</name>
</gene>
<dbReference type="UniPathway" id="UPA00556"/>
<feature type="transmembrane region" description="Helical" evidence="10">
    <location>
        <begin position="159"/>
        <end position="178"/>
    </location>
</feature>
<feature type="transmembrane region" description="Helical" evidence="10">
    <location>
        <begin position="242"/>
        <end position="268"/>
    </location>
</feature>
<dbReference type="InterPro" id="IPR024024">
    <property type="entry name" value="DltB"/>
</dbReference>
<comment type="similarity">
    <text evidence="2 9">Belongs to the membrane-bound acyltransferase family.</text>
</comment>
<sequence>MSLEQYGSYFYLYILLILLIPAVILGIRGKLIRPYGIFFSAVMIVIIMGWKVDTAFGYLIKGDFINALKSSQIQIFLFLIFLLGETILIKVYFEIRKVTENKYIYFSALIMCMFPVILLKISPLTDIGAIGFIGLSYVNFKAIQMIIEIYDGSITDLKIIDLVYFIVFVPTLSCGPIDRYRRFTQDSKYVIGRDDYINEYISKGIEHILKGILYKFCIAALISTLWMNKIPKDVNLLNSINYMYAYSLFLFFDFAGYSAFAIGTSYFLGIKTPENFNMPFLSKSMKEFWNRWHISLSKWFGDYIYSRFVLNSMRKKRFKSRIYASHAGQLITMFIMGVWHGLTPYYIIYGLYQGVALILTDIYERRSKFYKKHKKEKWFQYLQVAITFNIVCFGLLIFSGYLFGK</sequence>
<keyword evidence="8 9" id="KW-0012">Acyltransferase</keyword>
<feature type="transmembrane region" description="Helical" evidence="10">
    <location>
        <begin position="6"/>
        <end position="27"/>
    </location>
</feature>
<proteinExistence type="inferred from homology"/>
<dbReference type="InterPro" id="IPR004299">
    <property type="entry name" value="MBOAT_fam"/>
</dbReference>
<dbReference type="Pfam" id="PF03062">
    <property type="entry name" value="MBOAT"/>
    <property type="match status" value="1"/>
</dbReference>
<feature type="transmembrane region" description="Helical" evidence="10">
    <location>
        <begin position="345"/>
        <end position="363"/>
    </location>
</feature>
<feature type="transmembrane region" description="Helical" evidence="10">
    <location>
        <begin position="322"/>
        <end position="339"/>
    </location>
</feature>
<evidence type="ECO:0000256" key="5">
    <source>
        <dbReference type="ARBA" id="ARBA00022692"/>
    </source>
</evidence>
<dbReference type="GO" id="GO:0005886">
    <property type="term" value="C:plasma membrane"/>
    <property type="evidence" value="ECO:0007669"/>
    <property type="project" value="UniProtKB-SubCell"/>
</dbReference>
<dbReference type="Proteomes" id="UP000238081">
    <property type="component" value="Unassembled WGS sequence"/>
</dbReference>
<evidence type="ECO:0000313" key="12">
    <source>
        <dbReference type="Proteomes" id="UP000238081"/>
    </source>
</evidence>
<evidence type="ECO:0000256" key="9">
    <source>
        <dbReference type="PIRNR" id="PIRNR016636"/>
    </source>
</evidence>